<accession>A0AAQ1SQK6</accession>
<sequence>MLKKNEIRSKIIENKEDLSNVSLAMIHFSEKSWHLNFTDRSPKMWELPQITILRTNSKIVGPILFFSSSYAELTSFRIRPKLIYFSLNLILLLQLNFGQALAFGRYKIQ</sequence>
<keyword evidence="1" id="KW-0472">Membrane</keyword>
<evidence type="ECO:0000256" key="1">
    <source>
        <dbReference type="SAM" id="Phobius"/>
    </source>
</evidence>
<gene>
    <name evidence="2" type="ORF">LMANV2_70059</name>
</gene>
<organism evidence="2 3">
    <name type="scientific">Leptospira interrogans serovar Manilae</name>
    <dbReference type="NCBI Taxonomy" id="214675"/>
    <lineage>
        <taxon>Bacteria</taxon>
        <taxon>Pseudomonadati</taxon>
        <taxon>Spirochaetota</taxon>
        <taxon>Spirochaetia</taxon>
        <taxon>Leptospirales</taxon>
        <taxon>Leptospiraceae</taxon>
        <taxon>Leptospira</taxon>
    </lineage>
</organism>
<name>A0AAQ1SQK6_LEPIR</name>
<dbReference type="EMBL" id="OEJX01000067">
    <property type="protein sequence ID" value="SOR63493.1"/>
    <property type="molecule type" value="Genomic_DNA"/>
</dbReference>
<keyword evidence="1" id="KW-1133">Transmembrane helix</keyword>
<comment type="caution">
    <text evidence="2">The sequence shown here is derived from an EMBL/GenBank/DDBJ whole genome shotgun (WGS) entry which is preliminary data.</text>
</comment>
<evidence type="ECO:0000313" key="3">
    <source>
        <dbReference type="Proteomes" id="UP000234460"/>
    </source>
</evidence>
<dbReference type="AlphaFoldDB" id="A0AAQ1SQK6"/>
<dbReference type="Proteomes" id="UP000234460">
    <property type="component" value="Chromosome LMANV2"/>
</dbReference>
<proteinExistence type="predicted"/>
<feature type="transmembrane region" description="Helical" evidence="1">
    <location>
        <begin position="82"/>
        <end position="103"/>
    </location>
</feature>
<protein>
    <submittedName>
        <fullName evidence="2">Uncharacterized protein</fullName>
    </submittedName>
</protein>
<keyword evidence="1" id="KW-0812">Transmembrane</keyword>
<dbReference type="AntiFam" id="ANF00051">
    <property type="entry name" value="Translation of DNA tandem repeat"/>
</dbReference>
<reference evidence="2 3" key="1">
    <citation type="submission" date="2017-11" db="EMBL/GenBank/DDBJ databases">
        <authorList>
            <person name="Lechat P."/>
        </authorList>
    </citation>
    <scope>NUCLEOTIDE SEQUENCE [LARGE SCALE GENOMIC DNA]</scope>
    <source>
        <strain evidence="2">L495</strain>
    </source>
</reference>
<evidence type="ECO:0000313" key="2">
    <source>
        <dbReference type="EMBL" id="SOR63493.1"/>
    </source>
</evidence>